<evidence type="ECO:0000313" key="3">
    <source>
        <dbReference type="EMBL" id="CRZ08928.1"/>
    </source>
</evidence>
<protein>
    <recommendedName>
        <fullName evidence="4">Transmembrane protein</fullName>
    </recommendedName>
</protein>
<feature type="chain" id="PRO_5005223871" description="Transmembrane protein" evidence="2">
    <location>
        <begin position="30"/>
        <end position="107"/>
    </location>
</feature>
<dbReference type="AlphaFoldDB" id="A0A0H5R459"/>
<feature type="signal peptide" evidence="2">
    <location>
        <begin position="1"/>
        <end position="29"/>
    </location>
</feature>
<organism evidence="3">
    <name type="scientific">Spongospora subterranea</name>
    <dbReference type="NCBI Taxonomy" id="70186"/>
    <lineage>
        <taxon>Eukaryota</taxon>
        <taxon>Sar</taxon>
        <taxon>Rhizaria</taxon>
        <taxon>Endomyxa</taxon>
        <taxon>Phytomyxea</taxon>
        <taxon>Plasmodiophorida</taxon>
        <taxon>Plasmodiophoridae</taxon>
        <taxon>Spongospora</taxon>
    </lineage>
</organism>
<evidence type="ECO:0008006" key="4">
    <source>
        <dbReference type="Google" id="ProtNLM"/>
    </source>
</evidence>
<keyword evidence="1" id="KW-0472">Membrane</keyword>
<keyword evidence="1" id="KW-1133">Transmembrane helix</keyword>
<reference evidence="3" key="1">
    <citation type="submission" date="2015-04" db="EMBL/GenBank/DDBJ databases">
        <title>The genome sequence of the plant pathogenic Rhizarian Plasmodiophora brassicae reveals insights in its biotrophic life cycle and the origin of chitin synthesis.</title>
        <authorList>
            <person name="Schwelm A."/>
            <person name="Fogelqvist J."/>
            <person name="Knaust A."/>
            <person name="Julke S."/>
            <person name="Lilja T."/>
            <person name="Dhandapani V."/>
            <person name="Bonilla-Rosso G."/>
            <person name="Karlsson M."/>
            <person name="Shevchenko A."/>
            <person name="Choi S.R."/>
            <person name="Kim H.G."/>
            <person name="Park J.Y."/>
            <person name="Lim Y.P."/>
            <person name="Ludwig-Muller J."/>
            <person name="Dixelius C."/>
        </authorList>
    </citation>
    <scope>NUCLEOTIDE SEQUENCE</scope>
    <source>
        <tissue evidence="3">Potato root galls</tissue>
    </source>
</reference>
<keyword evidence="2" id="KW-0732">Signal</keyword>
<evidence type="ECO:0000256" key="1">
    <source>
        <dbReference type="SAM" id="Phobius"/>
    </source>
</evidence>
<feature type="transmembrane region" description="Helical" evidence="1">
    <location>
        <begin position="69"/>
        <end position="88"/>
    </location>
</feature>
<accession>A0A0H5R459</accession>
<proteinExistence type="predicted"/>
<keyword evidence="1" id="KW-0812">Transmembrane</keyword>
<name>A0A0H5R459_9EUKA</name>
<evidence type="ECO:0000256" key="2">
    <source>
        <dbReference type="SAM" id="SignalP"/>
    </source>
</evidence>
<dbReference type="EMBL" id="HACM01008486">
    <property type="protein sequence ID" value="CRZ08928.1"/>
    <property type="molecule type" value="Transcribed_RNA"/>
</dbReference>
<sequence length="107" mass="11379">MNARAAYLLIASLLIVSAVLIAAEPKAKSEPKASTSLVQRATGYVVKIQAKVNSVALNVKDVYEKDQSVVYALVAAGFVLGVVAVYVLSSSSKSSHRKPSGFKRKQK</sequence>